<dbReference type="Pfam" id="PF01515">
    <property type="entry name" value="PTA_PTB"/>
    <property type="match status" value="1"/>
</dbReference>
<dbReference type="InterPro" id="IPR050500">
    <property type="entry name" value="Phos_Acetyltrans/Butyryltrans"/>
</dbReference>
<dbReference type="NCBIfam" id="TIGR00651">
    <property type="entry name" value="pta"/>
    <property type="match status" value="1"/>
</dbReference>
<evidence type="ECO:0000259" key="11">
    <source>
        <dbReference type="Pfam" id="PF01515"/>
    </source>
</evidence>
<dbReference type="InterPro" id="IPR016475">
    <property type="entry name" value="P-Actrans_bac"/>
</dbReference>
<dbReference type="InterPro" id="IPR002505">
    <property type="entry name" value="PTA_PTB"/>
</dbReference>
<evidence type="ECO:0000256" key="1">
    <source>
        <dbReference type="ARBA" id="ARBA00004496"/>
    </source>
</evidence>
<dbReference type="SUPFAM" id="SSF75138">
    <property type="entry name" value="HprK N-terminal domain-like"/>
    <property type="match status" value="1"/>
</dbReference>
<dbReference type="Gene3D" id="3.40.50.10950">
    <property type="match status" value="1"/>
</dbReference>
<evidence type="ECO:0000256" key="7">
    <source>
        <dbReference type="ARBA" id="ARBA00022490"/>
    </source>
</evidence>
<evidence type="ECO:0000256" key="4">
    <source>
        <dbReference type="ARBA" id="ARBA00009786"/>
    </source>
</evidence>
<dbReference type="SUPFAM" id="SSF53659">
    <property type="entry name" value="Isocitrate/Isopropylmalate dehydrogenase-like"/>
    <property type="match status" value="1"/>
</dbReference>
<sequence length="699" mass="78441">MQLKSIYIASHQPEGGSLAIVIGLMDVLKGRYKNVAFFRPIIPDKKSKESDINFIINYFNLDMNYNECYGFKASEYIEAYSNNRQDDLYQKLISKVKKLDKDYDFIIIEGSSKYQFELIFDFDINLRIARNLGTMYIPILNAKDKSIDEVIAQTHIIKEAIKEEGCIHLATFINRCDKNIIKHLESKLQKKENKQIYLLPEVEALSKPTLYQVYNKIDATKIFGDDSQLDRLVTNNKIASMGVERYVERIDDGDLIIVAGDRVDIILASIVSFYAPHHANISGILLSGDIEVSKKVLSIINDLDKSVVPLWSVPFDSFQTVKLIEEIKPQITLKDTKKISLAKGLFTKYVDIDRLSEQFQNSSNDIVTPVMFEYQILQKAQSNKQRIILPESSDDRVLRATDILLHRDIVDIILLGDKKEIEHRSAQLGLDISRATIINPKSSRMLVTFAHKFYLMRKSKGLTKKMACDTMDLVTYFATMMIEENLADGMVSGAIHTTADTVRPALQIIKTKPNLDIVSSLFFMCLDTQVLIYADCAINQNPNAQELASIAITSADTAISFGIEPKIAMLSYSTGDSGYGEDVEKVREATRIAKKLRPDLIIDGPMQYDTAIDKDVARQKLPNSKVGGEATLFIFPDLNTGNNTYKAVQRSTGALAIGPILQGLKKPINDLSRGCLVEDIVNTVAITAIQAQQSKIGEV</sequence>
<evidence type="ECO:0000256" key="6">
    <source>
        <dbReference type="ARBA" id="ARBA00021528"/>
    </source>
</evidence>
<protein>
    <recommendedName>
        <fullName evidence="6">Phosphate acetyltransferase</fullName>
        <ecNumber evidence="5">2.3.1.8</ecNumber>
    </recommendedName>
    <alternativeName>
        <fullName evidence="10">Phosphotransacetylase</fullName>
    </alternativeName>
</protein>
<evidence type="ECO:0000256" key="8">
    <source>
        <dbReference type="ARBA" id="ARBA00022679"/>
    </source>
</evidence>
<reference evidence="13" key="1">
    <citation type="submission" date="2016-10" db="EMBL/GenBank/DDBJ databases">
        <authorList>
            <person name="de Groot N.N."/>
        </authorList>
    </citation>
    <scope>NUCLEOTIDE SEQUENCE</scope>
</reference>
<dbReference type="GO" id="GO:0008959">
    <property type="term" value="F:phosphate acetyltransferase activity"/>
    <property type="evidence" value="ECO:0007669"/>
    <property type="project" value="UniProtKB-EC"/>
</dbReference>
<dbReference type="GO" id="GO:0006085">
    <property type="term" value="P:acetyl-CoA biosynthetic process"/>
    <property type="evidence" value="ECO:0007669"/>
    <property type="project" value="UniProtKB-UniPathway"/>
</dbReference>
<comment type="pathway">
    <text evidence="2">Metabolic intermediate biosynthesis; acetyl-CoA biosynthesis; acetyl-CoA from acetate: step 2/2.</text>
</comment>
<comment type="subcellular location">
    <subcellularLocation>
        <location evidence="1">Cytoplasm</location>
    </subcellularLocation>
</comment>
<dbReference type="Pfam" id="PF13500">
    <property type="entry name" value="AAA_26"/>
    <property type="match status" value="1"/>
</dbReference>
<dbReference type="Pfam" id="PF07085">
    <property type="entry name" value="DRTGG"/>
    <property type="match status" value="1"/>
</dbReference>
<dbReference type="NCBIfam" id="NF007233">
    <property type="entry name" value="PRK09653.1"/>
    <property type="match status" value="1"/>
</dbReference>
<dbReference type="PANTHER" id="PTHR43356:SF2">
    <property type="entry name" value="PHOSPHATE ACETYLTRANSFERASE"/>
    <property type="match status" value="1"/>
</dbReference>
<dbReference type="AlphaFoldDB" id="A0A1W1CB98"/>
<dbReference type="InterPro" id="IPR042112">
    <property type="entry name" value="P_AcTrfase_dom2"/>
</dbReference>
<dbReference type="Gene3D" id="3.40.1390.20">
    <property type="entry name" value="HprK N-terminal domain-like"/>
    <property type="match status" value="1"/>
</dbReference>
<dbReference type="PIRSF" id="PIRSF006107">
    <property type="entry name" value="PhpActrans_proteobac"/>
    <property type="match status" value="1"/>
</dbReference>
<comment type="similarity">
    <text evidence="3">In the C-terminal section; belongs to the phosphate acetyltransferase and butyryltransferase family.</text>
</comment>
<feature type="domain" description="DRTGG" evidence="12">
    <location>
        <begin position="213"/>
        <end position="326"/>
    </location>
</feature>
<dbReference type="FunFam" id="3.40.50.10750:FF:000001">
    <property type="entry name" value="Phosphate acetyltransferase"/>
    <property type="match status" value="1"/>
</dbReference>
<dbReference type="Gene3D" id="3.40.50.10750">
    <property type="entry name" value="Isocitrate/Isopropylmalate dehydrogenase-like"/>
    <property type="match status" value="1"/>
</dbReference>
<dbReference type="NCBIfam" id="NF004167">
    <property type="entry name" value="PRK05632.1"/>
    <property type="match status" value="1"/>
</dbReference>
<evidence type="ECO:0000256" key="3">
    <source>
        <dbReference type="ARBA" id="ARBA00008756"/>
    </source>
</evidence>
<evidence type="ECO:0000259" key="12">
    <source>
        <dbReference type="Pfam" id="PF07085"/>
    </source>
</evidence>
<name>A0A1W1CB98_9ZZZZ</name>
<accession>A0A1W1CB98</accession>
<keyword evidence="7" id="KW-0963">Cytoplasm</keyword>
<dbReference type="EC" id="2.3.1.8" evidence="5"/>
<dbReference type="InterPro" id="IPR004614">
    <property type="entry name" value="P_AcTrfase"/>
</dbReference>
<organism evidence="13">
    <name type="scientific">hydrothermal vent metagenome</name>
    <dbReference type="NCBI Taxonomy" id="652676"/>
    <lineage>
        <taxon>unclassified sequences</taxon>
        <taxon>metagenomes</taxon>
        <taxon>ecological metagenomes</taxon>
    </lineage>
</organism>
<dbReference type="GO" id="GO:0005737">
    <property type="term" value="C:cytoplasm"/>
    <property type="evidence" value="ECO:0007669"/>
    <property type="project" value="UniProtKB-SubCell"/>
</dbReference>
<dbReference type="EMBL" id="FPHG01000059">
    <property type="protein sequence ID" value="SFV63066.1"/>
    <property type="molecule type" value="Genomic_DNA"/>
</dbReference>
<dbReference type="InterPro" id="IPR010766">
    <property type="entry name" value="DRTGG"/>
</dbReference>
<evidence type="ECO:0000256" key="9">
    <source>
        <dbReference type="ARBA" id="ARBA00023315"/>
    </source>
</evidence>
<keyword evidence="9 13" id="KW-0012">Acyltransferase</keyword>
<evidence type="ECO:0000256" key="5">
    <source>
        <dbReference type="ARBA" id="ARBA00012707"/>
    </source>
</evidence>
<evidence type="ECO:0000256" key="2">
    <source>
        <dbReference type="ARBA" id="ARBA00004989"/>
    </source>
</evidence>
<dbReference type="SUPFAM" id="SSF52540">
    <property type="entry name" value="P-loop containing nucleoside triphosphate hydrolases"/>
    <property type="match status" value="1"/>
</dbReference>
<evidence type="ECO:0000313" key="13">
    <source>
        <dbReference type="EMBL" id="SFV63066.1"/>
    </source>
</evidence>
<dbReference type="Gene3D" id="3.40.50.300">
    <property type="entry name" value="P-loop containing nucleotide triphosphate hydrolases"/>
    <property type="match status" value="1"/>
</dbReference>
<dbReference type="InterPro" id="IPR028979">
    <property type="entry name" value="Ser_kin/Pase_Hpr-like_N_sf"/>
</dbReference>
<keyword evidence="8 13" id="KW-0808">Transferase</keyword>
<dbReference type="UniPathway" id="UPA00340">
    <property type="reaction ID" value="UER00459"/>
</dbReference>
<dbReference type="PANTHER" id="PTHR43356">
    <property type="entry name" value="PHOSPHATE ACETYLTRANSFERASE"/>
    <property type="match status" value="1"/>
</dbReference>
<dbReference type="InterPro" id="IPR042113">
    <property type="entry name" value="P_AcTrfase_dom1"/>
</dbReference>
<feature type="domain" description="Phosphate acetyl/butaryl transferase" evidence="11">
    <location>
        <begin position="371"/>
        <end position="688"/>
    </location>
</feature>
<gene>
    <name evidence="13" type="ORF">MNB_SV-9-1067</name>
</gene>
<proteinExistence type="inferred from homology"/>
<dbReference type="InterPro" id="IPR027417">
    <property type="entry name" value="P-loop_NTPase"/>
</dbReference>
<comment type="similarity">
    <text evidence="4">In the N-terminal section; belongs to the CobB/CobQ family.</text>
</comment>
<evidence type="ECO:0000256" key="10">
    <source>
        <dbReference type="ARBA" id="ARBA00031108"/>
    </source>
</evidence>